<dbReference type="PANTHER" id="PTHR12427">
    <property type="entry name" value="ATP SYNTHASE E CHAIN, MITOCHONDRIAL"/>
    <property type="match status" value="1"/>
</dbReference>
<dbReference type="GO" id="GO:0015986">
    <property type="term" value="P:proton motive force-driven ATP synthesis"/>
    <property type="evidence" value="ECO:0007669"/>
    <property type="project" value="InterPro"/>
</dbReference>
<evidence type="ECO:0000256" key="8">
    <source>
        <dbReference type="ARBA" id="ARBA00023065"/>
    </source>
</evidence>
<comment type="subcellular location">
    <subcellularLocation>
        <location evidence="1 15">Mitochondrion inner membrane</location>
    </subcellularLocation>
</comment>
<dbReference type="InterPro" id="IPR008386">
    <property type="entry name" value="ATP_synth_F0_esu_mt"/>
</dbReference>
<comment type="similarity">
    <text evidence="2 15">Belongs to the ATPase e subunit family.</text>
</comment>
<comment type="subunit">
    <text evidence="15">F-type ATPases have 2 components, CF(1) - the catalytic core - and CF(0) - the membrane proton channel. CF(1) and CF(0) have multiple subunits.</text>
</comment>
<keyword evidence="17" id="KW-1185">Reference proteome</keyword>
<evidence type="ECO:0000256" key="11">
    <source>
        <dbReference type="ARBA" id="ARBA00023310"/>
    </source>
</evidence>
<keyword evidence="5 15" id="KW-0375">Hydrogen ion transport</keyword>
<keyword evidence="7" id="KW-0007">Acetylation</keyword>
<evidence type="ECO:0000256" key="14">
    <source>
        <dbReference type="ARBA" id="ARBA00074682"/>
    </source>
</evidence>
<evidence type="ECO:0000256" key="4">
    <source>
        <dbReference type="ARBA" id="ARBA00022547"/>
    </source>
</evidence>
<dbReference type="GO" id="GO:0005743">
    <property type="term" value="C:mitochondrial inner membrane"/>
    <property type="evidence" value="ECO:0007669"/>
    <property type="project" value="UniProtKB-SubCell"/>
</dbReference>
<keyword evidence="3 15" id="KW-0813">Transport</keyword>
<keyword evidence="8 15" id="KW-0406">Ion transport</keyword>
<evidence type="ECO:0000256" key="12">
    <source>
        <dbReference type="ARBA" id="ARBA00057306"/>
    </source>
</evidence>
<evidence type="ECO:0000256" key="2">
    <source>
        <dbReference type="ARBA" id="ARBA00007333"/>
    </source>
</evidence>
<dbReference type="AlphaFoldDB" id="A0AAU9XVK2"/>
<comment type="caution">
    <text evidence="16">The sequence shown here is derived from an EMBL/GenBank/DDBJ whole genome shotgun (WGS) entry which is preliminary data.</text>
</comment>
<gene>
    <name evidence="16" type="ORF">PMEA_00030259</name>
</gene>
<evidence type="ECO:0000256" key="10">
    <source>
        <dbReference type="ARBA" id="ARBA00023136"/>
    </source>
</evidence>
<dbReference type="GO" id="GO:0045259">
    <property type="term" value="C:proton-transporting ATP synthase complex"/>
    <property type="evidence" value="ECO:0007669"/>
    <property type="project" value="UniProtKB-UniRule"/>
</dbReference>
<comment type="subunit">
    <text evidence="13">Component of the ATP synthase complex composed at least of ATP5F1A/subunit alpha, ATP5F1B/subunit beta, ATP5MC1/subunit c (homooctomer), MT-ATP6/subunit a, MT-ATP8/subunit 8, ATP5ME/subunit e, ATP5MF/subunit f, ATP5MG/subunit g, ATP5MK/subunit k, ATP5MJ/subunit j, ATP5F1C/subunit gamma, ATP5F1D/subunit delta, ATP5F1E/subunit epsilon, ATP5PF/subunit F6, ATP5PB/subunit b, ATP5PD/subunit d, ATP5PO/subunit OSCP. ATP synthase complex consists of a soluble F(1) head domain (subunits alpha(3) and beta(3)) - the catalytic core - and a membrane F(0) domain - the membrane proton channel (subunits c, a, 8, e, f, g, k and j). These two domains are linked by a central stalk (subunits gamma, delta, and epsilon) rotating inside the F1 region and a stationary peripheral stalk (subunits F6, b, d, and OSCP).</text>
</comment>
<evidence type="ECO:0000256" key="15">
    <source>
        <dbReference type="RuleBase" id="RU367005"/>
    </source>
</evidence>
<evidence type="ECO:0000256" key="1">
    <source>
        <dbReference type="ARBA" id="ARBA00004273"/>
    </source>
</evidence>
<evidence type="ECO:0000313" key="16">
    <source>
        <dbReference type="EMBL" id="CAH3157946.1"/>
    </source>
</evidence>
<dbReference type="PANTHER" id="PTHR12427:SF1">
    <property type="entry name" value="ATP SYNTHASE SUBUNIT E, MITOCHONDRIAL"/>
    <property type="match status" value="1"/>
</dbReference>
<evidence type="ECO:0000256" key="6">
    <source>
        <dbReference type="ARBA" id="ARBA00022792"/>
    </source>
</evidence>
<evidence type="ECO:0000256" key="5">
    <source>
        <dbReference type="ARBA" id="ARBA00022781"/>
    </source>
</evidence>
<evidence type="ECO:0000313" key="17">
    <source>
        <dbReference type="Proteomes" id="UP001159428"/>
    </source>
</evidence>
<accession>A0AAU9XVK2</accession>
<keyword evidence="10" id="KW-0472">Membrane</keyword>
<reference evidence="16 17" key="1">
    <citation type="submission" date="2022-05" db="EMBL/GenBank/DDBJ databases">
        <authorList>
            <consortium name="Genoscope - CEA"/>
            <person name="William W."/>
        </authorList>
    </citation>
    <scope>NUCLEOTIDE SEQUENCE [LARGE SCALE GENOMIC DNA]</scope>
</reference>
<keyword evidence="11 15" id="KW-0066">ATP synthesis</keyword>
<evidence type="ECO:0000256" key="9">
    <source>
        <dbReference type="ARBA" id="ARBA00023128"/>
    </source>
</evidence>
<comment type="function">
    <text evidence="12 15">Subunit e, of the mitochondrial membrane ATP synthase complex (F(1)F(0) ATP synthase or Complex V) that produces ATP from ADP in the presence of a proton gradient across the membrane which is generated by electron transport complexes of the respiratory chain. ATP synthase complex consist of a soluble F(1) head domain - the catalytic core - and a membrane F(1) domain - the membrane proton channel. These two domains are linked by a central stalk rotating inside the F(1) region and a stationary peripheral stalk. During catalysis, ATP synthesis in the catalytic domain of F(1) is coupled via a rotary mechanism of the central stalk subunits to proton translocation. In vivo, can only synthesize ATP although its ATP hydrolase activity can be activated artificially in vitro. Part of the complex F(0) domain.</text>
</comment>
<dbReference type="Pfam" id="PF05680">
    <property type="entry name" value="ATP-synt_E"/>
    <property type="match status" value="1"/>
</dbReference>
<dbReference type="GO" id="GO:0015078">
    <property type="term" value="F:proton transmembrane transporter activity"/>
    <property type="evidence" value="ECO:0007669"/>
    <property type="project" value="InterPro"/>
</dbReference>
<keyword evidence="4 15" id="KW-0138">CF(0)</keyword>
<organism evidence="16 17">
    <name type="scientific">Pocillopora meandrina</name>
    <dbReference type="NCBI Taxonomy" id="46732"/>
    <lineage>
        <taxon>Eukaryota</taxon>
        <taxon>Metazoa</taxon>
        <taxon>Cnidaria</taxon>
        <taxon>Anthozoa</taxon>
        <taxon>Hexacorallia</taxon>
        <taxon>Scleractinia</taxon>
        <taxon>Astrocoeniina</taxon>
        <taxon>Pocilloporidae</taxon>
        <taxon>Pocillopora</taxon>
    </lineage>
</organism>
<keyword evidence="9 15" id="KW-0496">Mitochondrion</keyword>
<dbReference type="Proteomes" id="UP001159428">
    <property type="component" value="Unassembled WGS sequence"/>
</dbReference>
<name>A0AAU9XVK2_9CNID</name>
<evidence type="ECO:0000256" key="13">
    <source>
        <dbReference type="ARBA" id="ARBA00064647"/>
    </source>
</evidence>
<dbReference type="EMBL" id="CALNXJ010000066">
    <property type="protein sequence ID" value="CAH3157946.1"/>
    <property type="molecule type" value="Genomic_DNA"/>
</dbReference>
<proteinExistence type="inferred from homology"/>
<evidence type="ECO:0000256" key="7">
    <source>
        <dbReference type="ARBA" id="ARBA00022990"/>
    </source>
</evidence>
<evidence type="ECO:0000256" key="3">
    <source>
        <dbReference type="ARBA" id="ARBA00022448"/>
    </source>
</evidence>
<sequence length="67" mass="7623">MPVNVNPAIRFSRYAALLIGVAYGYRRNEYLKPIAAREREEEAARAKERAELEAIRKAEAAKGWLGF</sequence>
<protein>
    <recommendedName>
        <fullName evidence="14 15">ATP synthase F(0) complex subunit e, mitochondrial</fullName>
    </recommendedName>
</protein>
<keyword evidence="6 15" id="KW-0999">Mitochondrion inner membrane</keyword>